<evidence type="ECO:0000313" key="2">
    <source>
        <dbReference type="Proteomes" id="UP001320876"/>
    </source>
</evidence>
<organism evidence="1 2">
    <name type="scientific">Luteolibacter arcticus</name>
    <dbReference type="NCBI Taxonomy" id="1581411"/>
    <lineage>
        <taxon>Bacteria</taxon>
        <taxon>Pseudomonadati</taxon>
        <taxon>Verrucomicrobiota</taxon>
        <taxon>Verrucomicrobiia</taxon>
        <taxon>Verrucomicrobiales</taxon>
        <taxon>Verrucomicrobiaceae</taxon>
        <taxon>Luteolibacter</taxon>
    </lineage>
</organism>
<dbReference type="Proteomes" id="UP001320876">
    <property type="component" value="Unassembled WGS sequence"/>
</dbReference>
<proteinExistence type="predicted"/>
<dbReference type="EMBL" id="JAPDDT010000001">
    <property type="protein sequence ID" value="MCW1921044.1"/>
    <property type="molecule type" value="Genomic_DNA"/>
</dbReference>
<protein>
    <submittedName>
        <fullName evidence="1">Uncharacterized protein</fullName>
    </submittedName>
</protein>
<reference evidence="1 2" key="1">
    <citation type="submission" date="2022-10" db="EMBL/GenBank/DDBJ databases">
        <title>Luteolibacter arcticus strain CCTCC AB 2014275, whole genome shotgun sequencing project.</title>
        <authorList>
            <person name="Zhao G."/>
            <person name="Shen L."/>
        </authorList>
    </citation>
    <scope>NUCLEOTIDE SEQUENCE [LARGE SCALE GENOMIC DNA]</scope>
    <source>
        <strain evidence="1 2">CCTCC AB 2014275</strain>
    </source>
</reference>
<name>A0ABT3GBP0_9BACT</name>
<accession>A0ABT3GBP0</accession>
<keyword evidence="2" id="KW-1185">Reference proteome</keyword>
<sequence length="128" mass="14406">MKELYEKFADEIDGPASLQYAVVDGYHSLRSQATRDGWMNWSDAYEEMVDVLKAYLPDSAGREAERIRKDLDAIREAGQTGADEGRFGYEELDRLALDVIAWCERNEELILLPDGVDSWGETLGNANG</sequence>
<gene>
    <name evidence="1" type="ORF">OKA05_00665</name>
</gene>
<comment type="caution">
    <text evidence="1">The sequence shown here is derived from an EMBL/GenBank/DDBJ whole genome shotgun (WGS) entry which is preliminary data.</text>
</comment>
<evidence type="ECO:0000313" key="1">
    <source>
        <dbReference type="EMBL" id="MCW1921044.1"/>
    </source>
</evidence>
<dbReference type="RefSeq" id="WP_264485153.1">
    <property type="nucleotide sequence ID" value="NZ_JAPDDT010000001.1"/>
</dbReference>